<dbReference type="InterPro" id="IPR003737">
    <property type="entry name" value="GlcNAc_PI_deacetylase-related"/>
</dbReference>
<dbReference type="InterPro" id="IPR024078">
    <property type="entry name" value="LmbE-like_dom_sf"/>
</dbReference>
<name>A0A399D361_9BACT</name>
<dbReference type="Gene3D" id="3.40.50.10320">
    <property type="entry name" value="LmbE-like"/>
    <property type="match status" value="1"/>
</dbReference>
<organism evidence="1 2">
    <name type="scientific">Mariniphaga sediminis</name>
    <dbReference type="NCBI Taxonomy" id="1628158"/>
    <lineage>
        <taxon>Bacteria</taxon>
        <taxon>Pseudomonadati</taxon>
        <taxon>Bacteroidota</taxon>
        <taxon>Bacteroidia</taxon>
        <taxon>Marinilabiliales</taxon>
        <taxon>Prolixibacteraceae</taxon>
        <taxon>Mariniphaga</taxon>
    </lineage>
</organism>
<dbReference type="AlphaFoldDB" id="A0A399D361"/>
<dbReference type="SUPFAM" id="SSF102588">
    <property type="entry name" value="LmbE-like"/>
    <property type="match status" value="1"/>
</dbReference>
<dbReference type="PANTHER" id="PTHR12993">
    <property type="entry name" value="N-ACETYLGLUCOSAMINYL-PHOSPHATIDYLINOSITOL DE-N-ACETYLASE-RELATED"/>
    <property type="match status" value="1"/>
</dbReference>
<accession>A0A399D361</accession>
<comment type="caution">
    <text evidence="1">The sequence shown here is derived from an EMBL/GenBank/DDBJ whole genome shotgun (WGS) entry which is preliminary data.</text>
</comment>
<dbReference type="PANTHER" id="PTHR12993:SF11">
    <property type="entry name" value="N-ACETYLGLUCOSAMINYL-PHOSPHATIDYLINOSITOL DE-N-ACETYLASE"/>
    <property type="match status" value="1"/>
</dbReference>
<dbReference type="EMBL" id="QWET01000007">
    <property type="protein sequence ID" value="RIH65102.1"/>
    <property type="molecule type" value="Genomic_DNA"/>
</dbReference>
<reference evidence="1 2" key="1">
    <citation type="journal article" date="2015" name="Int. J. Syst. Evol. Microbiol.">
        <title>Mariniphaga sediminis sp. nov., isolated from coastal sediment.</title>
        <authorList>
            <person name="Wang F.Q."/>
            <person name="Shen Q.Y."/>
            <person name="Chen G.J."/>
            <person name="Du Z.J."/>
        </authorList>
    </citation>
    <scope>NUCLEOTIDE SEQUENCE [LARGE SCALE GENOMIC DNA]</scope>
    <source>
        <strain evidence="1 2">SY21</strain>
    </source>
</reference>
<gene>
    <name evidence="1" type="ORF">D1164_10980</name>
</gene>
<evidence type="ECO:0000313" key="1">
    <source>
        <dbReference type="EMBL" id="RIH65102.1"/>
    </source>
</evidence>
<keyword evidence="2" id="KW-1185">Reference proteome</keyword>
<dbReference type="GO" id="GO:0016811">
    <property type="term" value="F:hydrolase activity, acting on carbon-nitrogen (but not peptide) bonds, in linear amides"/>
    <property type="evidence" value="ECO:0007669"/>
    <property type="project" value="TreeGrafter"/>
</dbReference>
<evidence type="ECO:0000313" key="2">
    <source>
        <dbReference type="Proteomes" id="UP000266441"/>
    </source>
</evidence>
<protein>
    <submittedName>
        <fullName evidence="1">PIG-L family deacetylase</fullName>
    </submittedName>
</protein>
<dbReference type="Pfam" id="PF02585">
    <property type="entry name" value="PIG-L"/>
    <property type="match status" value="1"/>
</dbReference>
<sequence>MRVYINKSKDNMEIMYIVPHPDDESFGPAGAIDKQIKEGNEVILLTLTKGGATKVRHNLGLSISEMGAVREKEMQKVQKTLGISEMTILDYQDGGLAKVNPFHLEIEILNWLQHYQPSVVITYPVHGGSGHHDHIALHHIIKRLFFGKKDTLQFWKRLAYFTVIDTGLPMFFEGGIPRVTWTKKEDIMVTEKLGNANIQKMKEALLCYDTYQEMVKTTNVIDRIGDKTYFELENETHPKMLSSITELINN</sequence>
<proteinExistence type="predicted"/>
<dbReference type="Proteomes" id="UP000266441">
    <property type="component" value="Unassembled WGS sequence"/>
</dbReference>